<proteinExistence type="predicted"/>
<reference evidence="2" key="1">
    <citation type="journal article" date="2020" name="Stud. Mycol.">
        <title>101 Dothideomycetes genomes: a test case for predicting lifestyles and emergence of pathogens.</title>
        <authorList>
            <person name="Haridas S."/>
            <person name="Albert R."/>
            <person name="Binder M."/>
            <person name="Bloem J."/>
            <person name="Labutti K."/>
            <person name="Salamov A."/>
            <person name="Andreopoulos B."/>
            <person name="Baker S."/>
            <person name="Barry K."/>
            <person name="Bills G."/>
            <person name="Bluhm B."/>
            <person name="Cannon C."/>
            <person name="Castanera R."/>
            <person name="Culley D."/>
            <person name="Daum C."/>
            <person name="Ezra D."/>
            <person name="Gonzalez J."/>
            <person name="Henrissat B."/>
            <person name="Kuo A."/>
            <person name="Liang C."/>
            <person name="Lipzen A."/>
            <person name="Lutzoni F."/>
            <person name="Magnuson J."/>
            <person name="Mondo S."/>
            <person name="Nolan M."/>
            <person name="Ohm R."/>
            <person name="Pangilinan J."/>
            <person name="Park H.-J."/>
            <person name="Ramirez L."/>
            <person name="Alfaro M."/>
            <person name="Sun H."/>
            <person name="Tritt A."/>
            <person name="Yoshinaga Y."/>
            <person name="Zwiers L.-H."/>
            <person name="Turgeon B."/>
            <person name="Goodwin S."/>
            <person name="Spatafora J."/>
            <person name="Crous P."/>
            <person name="Grigoriev I."/>
        </authorList>
    </citation>
    <scope>NUCLEOTIDE SEQUENCE</scope>
    <source>
        <strain evidence="2">CBS 121167</strain>
    </source>
</reference>
<evidence type="ECO:0000313" key="3">
    <source>
        <dbReference type="Proteomes" id="UP000799438"/>
    </source>
</evidence>
<name>A0A6A6BMZ0_9PEZI</name>
<dbReference type="EMBL" id="ML995479">
    <property type="protein sequence ID" value="KAF2144773.1"/>
    <property type="molecule type" value="Genomic_DNA"/>
</dbReference>
<accession>A0A6A6BMZ0</accession>
<feature type="transmembrane region" description="Helical" evidence="1">
    <location>
        <begin position="80"/>
        <end position="104"/>
    </location>
</feature>
<protein>
    <submittedName>
        <fullName evidence="2">Uncharacterized protein</fullName>
    </submittedName>
</protein>
<gene>
    <name evidence="2" type="ORF">K452DRAFT_266868</name>
</gene>
<evidence type="ECO:0000256" key="1">
    <source>
        <dbReference type="SAM" id="Phobius"/>
    </source>
</evidence>
<keyword evidence="1" id="KW-0472">Membrane</keyword>
<keyword evidence="1" id="KW-1133">Transmembrane helix</keyword>
<dbReference type="Proteomes" id="UP000799438">
    <property type="component" value="Unassembled WGS sequence"/>
</dbReference>
<organism evidence="2 3">
    <name type="scientific">Aplosporella prunicola CBS 121167</name>
    <dbReference type="NCBI Taxonomy" id="1176127"/>
    <lineage>
        <taxon>Eukaryota</taxon>
        <taxon>Fungi</taxon>
        <taxon>Dikarya</taxon>
        <taxon>Ascomycota</taxon>
        <taxon>Pezizomycotina</taxon>
        <taxon>Dothideomycetes</taxon>
        <taxon>Dothideomycetes incertae sedis</taxon>
        <taxon>Botryosphaeriales</taxon>
        <taxon>Aplosporellaceae</taxon>
        <taxon>Aplosporella</taxon>
    </lineage>
</organism>
<dbReference type="GeneID" id="54296310"/>
<sequence>AAAEIAASEAWYSIATVEKAGFETELRFAPDTARRYLRVVALDKQGRVLGASQPGSSRFDVINTTASFLTDSAGAGAGPFAFLLGAAALCSLVVGVVCAAFARARRRDDAAYRRLVDEEAKDEVLVDDVCVDRRLYDVEDEEARNGAGVGRA</sequence>
<feature type="non-terminal residue" evidence="2">
    <location>
        <position position="1"/>
    </location>
</feature>
<dbReference type="AlphaFoldDB" id="A0A6A6BMZ0"/>
<evidence type="ECO:0000313" key="2">
    <source>
        <dbReference type="EMBL" id="KAF2144773.1"/>
    </source>
</evidence>
<dbReference type="RefSeq" id="XP_033400485.1">
    <property type="nucleotide sequence ID" value="XM_033538814.1"/>
</dbReference>
<keyword evidence="3" id="KW-1185">Reference proteome</keyword>
<keyword evidence="1" id="KW-0812">Transmembrane</keyword>